<evidence type="ECO:0000313" key="2">
    <source>
        <dbReference type="Proteomes" id="UP000663868"/>
    </source>
</evidence>
<evidence type="ECO:0000313" key="1">
    <source>
        <dbReference type="EMBL" id="CAF4053729.1"/>
    </source>
</evidence>
<dbReference type="Proteomes" id="UP000663868">
    <property type="component" value="Unassembled WGS sequence"/>
</dbReference>
<protein>
    <recommendedName>
        <fullName evidence="3">PDZ domain-containing protein</fullName>
    </recommendedName>
</protein>
<gene>
    <name evidence="1" type="ORF">KXQ929_LOCUS31702</name>
</gene>
<sequence length="147" mass="16650">MSASVESTVLSRSGVFHRLSNLLTDVSSVNSSELQYPYFSDQTQITNNEIIHIDTPFAHLSYRQDLSLIEHIHIRCRPASSFDASIHTSLCEVVLGIFPDTSSSIEQPVIVRGVIERRHRRIKVGDWLLAINGNRINWLHLNDVLSK</sequence>
<reference evidence="1" key="1">
    <citation type="submission" date="2021-02" db="EMBL/GenBank/DDBJ databases">
        <authorList>
            <person name="Nowell W R."/>
        </authorList>
    </citation>
    <scope>NUCLEOTIDE SEQUENCE</scope>
</reference>
<feature type="non-terminal residue" evidence="1">
    <location>
        <position position="147"/>
    </location>
</feature>
<name>A0A819S5M8_9BILA</name>
<dbReference type="EMBL" id="CAJOBB010003695">
    <property type="protein sequence ID" value="CAF4053729.1"/>
    <property type="molecule type" value="Genomic_DNA"/>
</dbReference>
<evidence type="ECO:0008006" key="3">
    <source>
        <dbReference type="Google" id="ProtNLM"/>
    </source>
</evidence>
<dbReference type="AlphaFoldDB" id="A0A819S5M8"/>
<accession>A0A819S5M8</accession>
<proteinExistence type="predicted"/>
<comment type="caution">
    <text evidence="1">The sequence shown here is derived from an EMBL/GenBank/DDBJ whole genome shotgun (WGS) entry which is preliminary data.</text>
</comment>
<organism evidence="1 2">
    <name type="scientific">Adineta steineri</name>
    <dbReference type="NCBI Taxonomy" id="433720"/>
    <lineage>
        <taxon>Eukaryota</taxon>
        <taxon>Metazoa</taxon>
        <taxon>Spiralia</taxon>
        <taxon>Gnathifera</taxon>
        <taxon>Rotifera</taxon>
        <taxon>Eurotatoria</taxon>
        <taxon>Bdelloidea</taxon>
        <taxon>Adinetida</taxon>
        <taxon>Adinetidae</taxon>
        <taxon>Adineta</taxon>
    </lineage>
</organism>